<gene>
    <name evidence="2" type="ORF">B0J11DRAFT_202806</name>
</gene>
<evidence type="ECO:0000256" key="1">
    <source>
        <dbReference type="SAM" id="SignalP"/>
    </source>
</evidence>
<keyword evidence="1" id="KW-0732">Signal</keyword>
<dbReference type="AlphaFoldDB" id="A0A9P9D009"/>
<sequence>MFSSRFHRFSAFAALLSLTTGDVNSVCYSYGVDFVDEGHYFINSQSTESFTCVSTFKGCNPDIAEVLIVDPNGDEHICSQVQTTPADDPKLSTCPILKNQMQSGAWIILVIGNNDDGFPFAWQRDLVLDVGPQATTTFTPTATFNVTSTPTITATSTQTQTIVSTTGPFSTVTIPSATAKYTKTIVPPAVTTSITKTFTRSSISTTRNLVITTKTVTATCTIPKPGRPDKPCRYSPTRIHPAAIVTPTGTARPNSKRIMRNGKTDRAVDYAYARGRIEAAKARRDALAQPAAARLQERAPDAPTLTITDPTPIKTTVTFTAPAITTTESVLVTTTSTSTLPPATVFSGVYTATTTLPPQTRTRYSFLYTTVSSTKTISATWTYTTTVTPTASITACKSAGGHIGPVRRK</sequence>
<name>A0A9P9D009_9PLEO</name>
<accession>A0A9P9D009</accession>
<evidence type="ECO:0000313" key="2">
    <source>
        <dbReference type="EMBL" id="KAH7110835.1"/>
    </source>
</evidence>
<reference evidence="2" key="1">
    <citation type="journal article" date="2021" name="Nat. Commun.">
        <title>Genetic determinants of endophytism in the Arabidopsis root mycobiome.</title>
        <authorList>
            <person name="Mesny F."/>
            <person name="Miyauchi S."/>
            <person name="Thiergart T."/>
            <person name="Pickel B."/>
            <person name="Atanasova L."/>
            <person name="Karlsson M."/>
            <person name="Huettel B."/>
            <person name="Barry K.W."/>
            <person name="Haridas S."/>
            <person name="Chen C."/>
            <person name="Bauer D."/>
            <person name="Andreopoulos W."/>
            <person name="Pangilinan J."/>
            <person name="LaButti K."/>
            <person name="Riley R."/>
            <person name="Lipzen A."/>
            <person name="Clum A."/>
            <person name="Drula E."/>
            <person name="Henrissat B."/>
            <person name="Kohler A."/>
            <person name="Grigoriev I.V."/>
            <person name="Martin F.M."/>
            <person name="Hacquard S."/>
        </authorList>
    </citation>
    <scope>NUCLEOTIDE SEQUENCE</scope>
    <source>
        <strain evidence="2">MPI-CAGE-CH-0243</strain>
    </source>
</reference>
<organism evidence="2 3">
    <name type="scientific">Dendryphion nanum</name>
    <dbReference type="NCBI Taxonomy" id="256645"/>
    <lineage>
        <taxon>Eukaryota</taxon>
        <taxon>Fungi</taxon>
        <taxon>Dikarya</taxon>
        <taxon>Ascomycota</taxon>
        <taxon>Pezizomycotina</taxon>
        <taxon>Dothideomycetes</taxon>
        <taxon>Pleosporomycetidae</taxon>
        <taxon>Pleosporales</taxon>
        <taxon>Torulaceae</taxon>
        <taxon>Dendryphion</taxon>
    </lineage>
</organism>
<feature type="chain" id="PRO_5040213871" evidence="1">
    <location>
        <begin position="26"/>
        <end position="409"/>
    </location>
</feature>
<feature type="signal peptide" evidence="1">
    <location>
        <begin position="1"/>
        <end position="25"/>
    </location>
</feature>
<dbReference type="Proteomes" id="UP000700596">
    <property type="component" value="Unassembled WGS sequence"/>
</dbReference>
<dbReference type="OrthoDB" id="3937708at2759"/>
<proteinExistence type="predicted"/>
<keyword evidence="3" id="KW-1185">Reference proteome</keyword>
<dbReference type="EMBL" id="JAGMWT010000026">
    <property type="protein sequence ID" value="KAH7110835.1"/>
    <property type="molecule type" value="Genomic_DNA"/>
</dbReference>
<protein>
    <submittedName>
        <fullName evidence="2">Uncharacterized protein</fullName>
    </submittedName>
</protein>
<evidence type="ECO:0000313" key="3">
    <source>
        <dbReference type="Proteomes" id="UP000700596"/>
    </source>
</evidence>
<comment type="caution">
    <text evidence="2">The sequence shown here is derived from an EMBL/GenBank/DDBJ whole genome shotgun (WGS) entry which is preliminary data.</text>
</comment>